<accession>A0ABR1Q6R5</accession>
<evidence type="ECO:0000313" key="2">
    <source>
        <dbReference type="Proteomes" id="UP001391051"/>
    </source>
</evidence>
<protein>
    <submittedName>
        <fullName evidence="1">Uncharacterized protein</fullName>
    </submittedName>
</protein>
<reference evidence="1 2" key="1">
    <citation type="submission" date="2023-01" db="EMBL/GenBank/DDBJ databases">
        <title>Analysis of 21 Apiospora genomes using comparative genomics revels a genus with tremendous synthesis potential of carbohydrate active enzymes and secondary metabolites.</title>
        <authorList>
            <person name="Sorensen T."/>
        </authorList>
    </citation>
    <scope>NUCLEOTIDE SEQUENCE [LARGE SCALE GENOMIC DNA]</scope>
    <source>
        <strain evidence="1 2">CBS 24483</strain>
    </source>
</reference>
<dbReference type="Proteomes" id="UP001391051">
    <property type="component" value="Unassembled WGS sequence"/>
</dbReference>
<dbReference type="GeneID" id="92078152"/>
<keyword evidence="2" id="KW-1185">Reference proteome</keyword>
<sequence>MELLLDRSFGWKKLTVYFPGSGLLGRARPPGLKRRTSISSTDTACRATEVLLERDGADSGSTVDISQGPRVEEGVSKFSSLRRRILGLQHQDIEEAQFPERYYRKRDKNFDPRYQLRVVSRRGRGVDCAVPPLRMFAKHHWPYWRTREHLARRVHEANRDPDTGLRFSGPLFQYW</sequence>
<organism evidence="1 2">
    <name type="scientific">Apiospora aurea</name>
    <dbReference type="NCBI Taxonomy" id="335848"/>
    <lineage>
        <taxon>Eukaryota</taxon>
        <taxon>Fungi</taxon>
        <taxon>Dikarya</taxon>
        <taxon>Ascomycota</taxon>
        <taxon>Pezizomycotina</taxon>
        <taxon>Sordariomycetes</taxon>
        <taxon>Xylariomycetidae</taxon>
        <taxon>Amphisphaeriales</taxon>
        <taxon>Apiosporaceae</taxon>
        <taxon>Apiospora</taxon>
    </lineage>
</organism>
<evidence type="ECO:0000313" key="1">
    <source>
        <dbReference type="EMBL" id="KAK7947982.1"/>
    </source>
</evidence>
<proteinExistence type="predicted"/>
<comment type="caution">
    <text evidence="1">The sequence shown here is derived from an EMBL/GenBank/DDBJ whole genome shotgun (WGS) entry which is preliminary data.</text>
</comment>
<gene>
    <name evidence="1" type="ORF">PG986_008868</name>
</gene>
<dbReference type="RefSeq" id="XP_066697488.1">
    <property type="nucleotide sequence ID" value="XM_066845090.1"/>
</dbReference>
<name>A0ABR1Q6R5_9PEZI</name>
<dbReference type="EMBL" id="JAQQWE010000006">
    <property type="protein sequence ID" value="KAK7947982.1"/>
    <property type="molecule type" value="Genomic_DNA"/>
</dbReference>